<dbReference type="EMBL" id="CAJMWW010000660">
    <property type="protein sequence ID" value="CAE6480906.1"/>
    <property type="molecule type" value="Genomic_DNA"/>
</dbReference>
<dbReference type="PROSITE" id="PS00061">
    <property type="entry name" value="ADH_SHORT"/>
    <property type="match status" value="1"/>
</dbReference>
<dbReference type="PRINTS" id="PR00081">
    <property type="entry name" value="GDHRDH"/>
</dbReference>
<evidence type="ECO:0000256" key="13">
    <source>
        <dbReference type="SAM" id="Phobius"/>
    </source>
</evidence>
<evidence type="ECO:0000256" key="3">
    <source>
        <dbReference type="ARBA" id="ARBA00022692"/>
    </source>
</evidence>
<keyword evidence="2 12" id="KW-0444">Lipid biosynthesis</keyword>
<comment type="catalytic activity">
    <reaction evidence="12">
        <text>a very-long-chain (3R)-3-hydroxyacyl-CoA + NADP(+) = a very-long-chain 3-oxoacyl-CoA + NADPH + H(+)</text>
        <dbReference type="Rhea" id="RHEA:48680"/>
        <dbReference type="ChEBI" id="CHEBI:15378"/>
        <dbReference type="ChEBI" id="CHEBI:57783"/>
        <dbReference type="ChEBI" id="CHEBI:58349"/>
        <dbReference type="ChEBI" id="CHEBI:85440"/>
        <dbReference type="ChEBI" id="CHEBI:90725"/>
        <dbReference type="EC" id="1.1.1.330"/>
    </reaction>
</comment>
<evidence type="ECO:0000256" key="7">
    <source>
        <dbReference type="ARBA" id="ARBA00022989"/>
    </source>
</evidence>
<dbReference type="AlphaFoldDB" id="A0A8H3CFE6"/>
<evidence type="ECO:0000313" key="14">
    <source>
        <dbReference type="EMBL" id="CAE6480906.1"/>
    </source>
</evidence>
<dbReference type="Proteomes" id="UP000663841">
    <property type="component" value="Unassembled WGS sequence"/>
</dbReference>
<comment type="caution">
    <text evidence="14">The sequence shown here is derived from an EMBL/GenBank/DDBJ whole genome shotgun (WGS) entry which is preliminary data.</text>
</comment>
<dbReference type="Pfam" id="PF00106">
    <property type="entry name" value="adh_short"/>
    <property type="match status" value="1"/>
</dbReference>
<gene>
    <name evidence="14" type="ORF">RDB_LOCUS206809</name>
</gene>
<keyword evidence="4 12" id="KW-0256">Endoplasmic reticulum</keyword>
<dbReference type="UniPathway" id="UPA00094"/>
<evidence type="ECO:0000313" key="15">
    <source>
        <dbReference type="Proteomes" id="UP000663841"/>
    </source>
</evidence>
<evidence type="ECO:0000256" key="11">
    <source>
        <dbReference type="ARBA" id="ARBA00023160"/>
    </source>
</evidence>
<dbReference type="PRINTS" id="PR00080">
    <property type="entry name" value="SDRFAMILY"/>
</dbReference>
<feature type="transmembrane region" description="Helical" evidence="13">
    <location>
        <begin position="481"/>
        <end position="499"/>
    </location>
</feature>
<dbReference type="PANTHER" id="PTHR43086">
    <property type="entry name" value="VERY-LONG-CHAIN 3-OXOOACYL-COA REDUCTASE"/>
    <property type="match status" value="1"/>
</dbReference>
<evidence type="ECO:0000256" key="2">
    <source>
        <dbReference type="ARBA" id="ARBA00022516"/>
    </source>
</evidence>
<keyword evidence="5 12" id="KW-0276">Fatty acid metabolism</keyword>
<dbReference type="Gene3D" id="3.40.50.720">
    <property type="entry name" value="NAD(P)-binding Rossmann-like Domain"/>
    <property type="match status" value="1"/>
</dbReference>
<dbReference type="GO" id="GO:0045703">
    <property type="term" value="F:ketoreductase activity"/>
    <property type="evidence" value="ECO:0007669"/>
    <property type="project" value="UniProtKB-UniRule"/>
</dbReference>
<dbReference type="HAMAP" id="MF_03107">
    <property type="entry name" value="3_ketoreductase"/>
    <property type="match status" value="1"/>
</dbReference>
<evidence type="ECO:0000256" key="5">
    <source>
        <dbReference type="ARBA" id="ARBA00022832"/>
    </source>
</evidence>
<comment type="similarity">
    <text evidence="12">Belongs to the short-chain dehydrogenases/reductases (SDR) family.</text>
</comment>
<dbReference type="PANTHER" id="PTHR43086:SF2">
    <property type="entry name" value="HYDROXYSTEROID DEHYDROGENASE-LIKE PROTEIN 1"/>
    <property type="match status" value="1"/>
</dbReference>
<evidence type="ECO:0000256" key="9">
    <source>
        <dbReference type="ARBA" id="ARBA00023098"/>
    </source>
</evidence>
<accession>A0A8H3CFE6</accession>
<keyword evidence="11 12" id="KW-0275">Fatty acid biosynthesis</keyword>
<feature type="active site" description="Proton acceptor" evidence="12">
    <location>
        <position position="211"/>
    </location>
</feature>
<dbReference type="SUPFAM" id="SSF51735">
    <property type="entry name" value="NAD(P)-binding Rossmann-fold domains"/>
    <property type="match status" value="1"/>
</dbReference>
<evidence type="ECO:0000256" key="10">
    <source>
        <dbReference type="ARBA" id="ARBA00023136"/>
    </source>
</evidence>
<evidence type="ECO:0000256" key="1">
    <source>
        <dbReference type="ARBA" id="ARBA00005194"/>
    </source>
</evidence>
<dbReference type="InterPro" id="IPR002347">
    <property type="entry name" value="SDR_fam"/>
</dbReference>
<keyword evidence="7 12" id="KW-1133">Transmembrane helix</keyword>
<dbReference type="InterPro" id="IPR036291">
    <property type="entry name" value="NAD(P)-bd_dom_sf"/>
</dbReference>
<keyword evidence="9 12" id="KW-0443">Lipid metabolism</keyword>
<sequence length="582" mass="64531">MGLCDVFRSFLNDHSCMALTLSAVGAIVLAGFGLSLVQFVLQIFVLSGQNLKKYGAKSGAWAVVTGATDGIGREFASQLAKAGFNILIASRSQGKLDDFASELQSKYSVSTKTYAIDFSRRDTEAYAGLAALFEGLDVGVLVNNVGKSHDIPADFHEIPLIDHEDIVEINVNATIKVTRLIVPGMITRRRGLVLNLGSFAGAVPSPMLATYSGSKAFLSTWSRALAAELAPRGVDVQLVNTYFVVSSMSKIRRATAMVPLPSTYVRSVLAKIGLQGDYTTPYWAHGALAYAMNFAPSAWLIKYTLNLHKDIRRRALKKREREAAAAKKDGSRLCRDSLIHSTGSPSNSIVHHEALGQQIPSRVPTRFGVILRSELELCNFPGPSHLTDTRVAHDQVFLLDDLTHADHAPISRNIFSLTIVRLDYTDRKRDPRIDPLRNGVAFYDPPIPELLVASFLTMCFTPWMMFVIYRRCGHRIFTKTWFELLGLFVLWGLWLGGAASATALWPDLNWCQIYKPCRILVAIIAFAWMGFILLTFLMVGTLFVASTRAGWYDHTHSEWSFDTRGDGLQNGLGTKHRTYPRY</sequence>
<dbReference type="GO" id="GO:0141040">
    <property type="term" value="F:very-long-chain 3-oxoacyl-CoA reductase activity"/>
    <property type="evidence" value="ECO:0007669"/>
    <property type="project" value="UniProtKB-EC"/>
</dbReference>
<evidence type="ECO:0000256" key="6">
    <source>
        <dbReference type="ARBA" id="ARBA00022857"/>
    </source>
</evidence>
<dbReference type="CDD" id="cd05356">
    <property type="entry name" value="17beta-HSD1_like_SDR_c"/>
    <property type="match status" value="1"/>
</dbReference>
<feature type="transmembrane region" description="Helical" evidence="13">
    <location>
        <begin position="519"/>
        <end position="545"/>
    </location>
</feature>
<keyword evidence="10 12" id="KW-0472">Membrane</keyword>
<dbReference type="GO" id="GO:0005789">
    <property type="term" value="C:endoplasmic reticulum membrane"/>
    <property type="evidence" value="ECO:0007669"/>
    <property type="project" value="UniProtKB-SubCell"/>
</dbReference>
<keyword evidence="3 12" id="KW-0812">Transmembrane</keyword>
<dbReference type="GO" id="GO:0030497">
    <property type="term" value="P:fatty acid elongation"/>
    <property type="evidence" value="ECO:0007669"/>
    <property type="project" value="UniProtKB-UniRule"/>
</dbReference>
<dbReference type="InterPro" id="IPR020904">
    <property type="entry name" value="Sc_DH/Rdtase_CS"/>
</dbReference>
<keyword evidence="6 12" id="KW-0521">NADP</keyword>
<dbReference type="InterPro" id="IPR027533">
    <property type="entry name" value="3_ketoreductase_fungal"/>
</dbReference>
<protein>
    <recommendedName>
        <fullName evidence="12">Very-long-chain 3-oxoacyl-CoA reductase</fullName>
        <ecNumber evidence="12">1.1.1.330</ecNumber>
    </recommendedName>
    <alternativeName>
        <fullName evidence="12">3-ketoacyl-CoA reductase</fullName>
        <shortName evidence="12">3-ketoreductase</shortName>
        <shortName evidence="12">KAR</shortName>
    </alternativeName>
    <alternativeName>
        <fullName evidence="12">Microsomal beta-keto-reductase</fullName>
    </alternativeName>
</protein>
<keyword evidence="8 12" id="KW-0560">Oxidoreductase</keyword>
<dbReference type="FunFam" id="3.40.50.720:FF:000137">
    <property type="entry name" value="Hydroxysteroid (17-beta) dehydrogenase 3"/>
    <property type="match status" value="1"/>
</dbReference>
<feature type="transmembrane region" description="Helical" evidence="13">
    <location>
        <begin position="18"/>
        <end position="41"/>
    </location>
</feature>
<reference evidence="14" key="1">
    <citation type="submission" date="2021-01" db="EMBL/GenBank/DDBJ databases">
        <authorList>
            <person name="Kaushik A."/>
        </authorList>
    </citation>
    <scope>NUCLEOTIDE SEQUENCE</scope>
    <source>
        <strain evidence="14">AG3-T5</strain>
    </source>
</reference>
<organism evidence="14 15">
    <name type="scientific">Rhizoctonia solani</name>
    <dbReference type="NCBI Taxonomy" id="456999"/>
    <lineage>
        <taxon>Eukaryota</taxon>
        <taxon>Fungi</taxon>
        <taxon>Dikarya</taxon>
        <taxon>Basidiomycota</taxon>
        <taxon>Agaricomycotina</taxon>
        <taxon>Agaricomycetes</taxon>
        <taxon>Cantharellales</taxon>
        <taxon>Ceratobasidiaceae</taxon>
        <taxon>Rhizoctonia</taxon>
    </lineage>
</organism>
<comment type="function">
    <text evidence="12">Component of the microsomal membrane bound fatty acid elongation system, which produces the 26-carbon very long-chain fatty acids (VLCFA) from palmitate. Catalyzes the reduction of the 3-ketoacyl-CoA intermediate that is formed in each cycle of fatty acid elongation. VLCFAs serve as precursors for ceramide and sphingolipids.</text>
</comment>
<proteinExistence type="inferred from homology"/>
<feature type="binding site" evidence="12">
    <location>
        <position position="198"/>
    </location>
    <ligand>
        <name>substrate</name>
    </ligand>
</feature>
<evidence type="ECO:0000256" key="8">
    <source>
        <dbReference type="ARBA" id="ARBA00023002"/>
    </source>
</evidence>
<name>A0A8H3CFE6_9AGAM</name>
<evidence type="ECO:0000256" key="12">
    <source>
        <dbReference type="HAMAP-Rule" id="MF_03107"/>
    </source>
</evidence>
<feature type="transmembrane region" description="Helical" evidence="13">
    <location>
        <begin position="450"/>
        <end position="469"/>
    </location>
</feature>
<dbReference type="EC" id="1.1.1.330" evidence="12"/>
<evidence type="ECO:0000256" key="4">
    <source>
        <dbReference type="ARBA" id="ARBA00022824"/>
    </source>
</evidence>
<comment type="pathway">
    <text evidence="1">Lipid metabolism; fatty acid biosynthesis.</text>
</comment>
<comment type="subcellular location">
    <subcellularLocation>
        <location evidence="12">Endoplasmic reticulum membrane</location>
        <topology evidence="12">Single-pass membrane protein</topology>
    </subcellularLocation>
</comment>